<reference evidence="3 4" key="1">
    <citation type="submission" date="2018-03" db="EMBL/GenBank/DDBJ databases">
        <title>Draft Genome Sequences of the Obligatory Marine Myxobacteria Enhygromyxa salina SWB005.</title>
        <authorList>
            <person name="Poehlein A."/>
            <person name="Moghaddam J.A."/>
            <person name="Harms H."/>
            <person name="Alanjari M."/>
            <person name="Koenig G.M."/>
            <person name="Daniel R."/>
            <person name="Schaeberle T.F."/>
        </authorList>
    </citation>
    <scope>NUCLEOTIDE SEQUENCE [LARGE SCALE GENOMIC DNA]</scope>
    <source>
        <strain evidence="3 4">SWB005</strain>
    </source>
</reference>
<sequence length="349" mass="36352">MLVRAGLVAHTLIASAALACSGEGPPGSSKVAPDPAPAQAKVEAKTKVEAEAEARPAMSGQTSARATELGTRFRDAKGKPSCDVEALAELRELRERFGPASPLREVLLAAFSACDERVALAQLHAETLPATPSAQQRLELGAAWLRASRYEDAAEILVPLAGELGPTTKAAWLAGFSLVHAGRPGEALPWLEGARAHAGGEQGSDGALLVGLAKLDTGDLDGAIATLEAGVAASPTNRSLLAALARAYASAGRGDDAARVSEQARAAFEHAAKSERQMTRLAALSSSLSEAWDAGRYAEVEQFIDAMWADAPPELREQLLSARVALYERTDRPADAAAARDALAQLRGQ</sequence>
<protein>
    <recommendedName>
        <fullName evidence="5">Tetratricopeptide repeat protein</fullName>
    </recommendedName>
</protein>
<comment type="caution">
    <text evidence="3">The sequence shown here is derived from an EMBL/GenBank/DDBJ whole genome shotgun (WGS) entry which is preliminary data.</text>
</comment>
<keyword evidence="4" id="KW-1185">Reference proteome</keyword>
<feature type="region of interest" description="Disordered" evidence="1">
    <location>
        <begin position="23"/>
        <end position="66"/>
    </location>
</feature>
<dbReference type="Gene3D" id="1.25.40.10">
    <property type="entry name" value="Tetratricopeptide repeat domain"/>
    <property type="match status" value="1"/>
</dbReference>
<accession>A0A2S9XE59</accession>
<evidence type="ECO:0000256" key="1">
    <source>
        <dbReference type="SAM" id="MobiDB-lite"/>
    </source>
</evidence>
<feature type="compositionally biased region" description="Basic and acidic residues" evidence="1">
    <location>
        <begin position="42"/>
        <end position="54"/>
    </location>
</feature>
<dbReference type="PROSITE" id="PS51257">
    <property type="entry name" value="PROKAR_LIPOPROTEIN"/>
    <property type="match status" value="1"/>
</dbReference>
<dbReference type="SUPFAM" id="SSF48452">
    <property type="entry name" value="TPR-like"/>
    <property type="match status" value="1"/>
</dbReference>
<name>A0A2S9XE59_9BACT</name>
<dbReference type="Pfam" id="PF14559">
    <property type="entry name" value="TPR_19"/>
    <property type="match status" value="1"/>
</dbReference>
<dbReference type="InterPro" id="IPR011990">
    <property type="entry name" value="TPR-like_helical_dom_sf"/>
</dbReference>
<dbReference type="RefSeq" id="WP_106395017.1">
    <property type="nucleotide sequence ID" value="NZ_PVNK01000255.1"/>
</dbReference>
<feature type="chain" id="PRO_5015493279" description="Tetratricopeptide repeat protein" evidence="2">
    <location>
        <begin position="20"/>
        <end position="349"/>
    </location>
</feature>
<evidence type="ECO:0000313" key="4">
    <source>
        <dbReference type="Proteomes" id="UP000237968"/>
    </source>
</evidence>
<dbReference type="AlphaFoldDB" id="A0A2S9XE59"/>
<gene>
    <name evidence="3" type="ORF">ENSA5_58090</name>
</gene>
<feature type="signal peptide" evidence="2">
    <location>
        <begin position="1"/>
        <end position="19"/>
    </location>
</feature>
<proteinExistence type="predicted"/>
<evidence type="ECO:0000313" key="3">
    <source>
        <dbReference type="EMBL" id="PRP91149.1"/>
    </source>
</evidence>
<dbReference type="OrthoDB" id="5507417at2"/>
<evidence type="ECO:0000256" key="2">
    <source>
        <dbReference type="SAM" id="SignalP"/>
    </source>
</evidence>
<evidence type="ECO:0008006" key="5">
    <source>
        <dbReference type="Google" id="ProtNLM"/>
    </source>
</evidence>
<dbReference type="Proteomes" id="UP000237968">
    <property type="component" value="Unassembled WGS sequence"/>
</dbReference>
<dbReference type="EMBL" id="PVNK01000255">
    <property type="protein sequence ID" value="PRP91149.1"/>
    <property type="molecule type" value="Genomic_DNA"/>
</dbReference>
<keyword evidence="2" id="KW-0732">Signal</keyword>
<organism evidence="3 4">
    <name type="scientific">Enhygromyxa salina</name>
    <dbReference type="NCBI Taxonomy" id="215803"/>
    <lineage>
        <taxon>Bacteria</taxon>
        <taxon>Pseudomonadati</taxon>
        <taxon>Myxococcota</taxon>
        <taxon>Polyangia</taxon>
        <taxon>Nannocystales</taxon>
        <taxon>Nannocystaceae</taxon>
        <taxon>Enhygromyxa</taxon>
    </lineage>
</organism>